<keyword evidence="2" id="KW-1185">Reference proteome</keyword>
<evidence type="ECO:0000313" key="2">
    <source>
        <dbReference type="Proteomes" id="UP000662747"/>
    </source>
</evidence>
<gene>
    <name evidence="1" type="ORF">JY651_03070</name>
</gene>
<sequence>MPPSPVVLSFTVPPLSPDDGRMSGVLRTLEELFPGVELGWRIEEEQGGPAASRPVHDESRYRQVRVTDRDAWLAECFRSGALFQVYSGPGQYPVNVFTSPGLRVRTRDGAELETVTVWLPQDDVLTDGRVEQVVARCGDALRAWHLAFMPLGTHGKLLPVLFSANVRLPASMDPRARLPALKALPRLSNRTELLPGPETPVQLGWLNYWSPETAQRLGFPDASRDGEWLARSTRTGSGAWVVKLTDAPLDAERPEDVEALVRAYERFDGVGVRV</sequence>
<proteinExistence type="predicted"/>
<dbReference type="InterPro" id="IPR045997">
    <property type="entry name" value="DUF5953"/>
</dbReference>
<dbReference type="EMBL" id="CP071090">
    <property type="protein sequence ID" value="QSQ23978.1"/>
    <property type="molecule type" value="Genomic_DNA"/>
</dbReference>
<dbReference type="Proteomes" id="UP000662747">
    <property type="component" value="Chromosome"/>
</dbReference>
<dbReference type="Pfam" id="PF19378">
    <property type="entry name" value="DUF5953"/>
    <property type="match status" value="1"/>
</dbReference>
<evidence type="ECO:0000313" key="1">
    <source>
        <dbReference type="EMBL" id="QSQ23978.1"/>
    </source>
</evidence>
<reference evidence="1 2" key="1">
    <citation type="submission" date="2021-02" db="EMBL/GenBank/DDBJ databases">
        <title>De Novo genome assembly of isolated myxobacteria.</title>
        <authorList>
            <person name="Stevens D.C."/>
        </authorList>
    </citation>
    <scope>NUCLEOTIDE SEQUENCE [LARGE SCALE GENOMIC DNA]</scope>
    <source>
        <strain evidence="2">SCPEA02</strain>
    </source>
</reference>
<organism evidence="1 2">
    <name type="scientific">Pyxidicoccus parkwayensis</name>
    <dbReference type="NCBI Taxonomy" id="2813578"/>
    <lineage>
        <taxon>Bacteria</taxon>
        <taxon>Pseudomonadati</taxon>
        <taxon>Myxococcota</taxon>
        <taxon>Myxococcia</taxon>
        <taxon>Myxococcales</taxon>
        <taxon>Cystobacterineae</taxon>
        <taxon>Myxococcaceae</taxon>
        <taxon>Pyxidicoccus</taxon>
    </lineage>
</organism>
<dbReference type="RefSeq" id="WP_206725548.1">
    <property type="nucleotide sequence ID" value="NZ_CP071090.1"/>
</dbReference>
<name>A0ABX7P2J4_9BACT</name>
<protein>
    <submittedName>
        <fullName evidence="1">Uncharacterized protein</fullName>
    </submittedName>
</protein>
<accession>A0ABX7P2J4</accession>